<evidence type="ECO:0000313" key="10">
    <source>
        <dbReference type="EMBL" id="MCB5198798.1"/>
    </source>
</evidence>
<evidence type="ECO:0000256" key="4">
    <source>
        <dbReference type="ARBA" id="ARBA00022806"/>
    </source>
</evidence>
<evidence type="ECO:0000256" key="5">
    <source>
        <dbReference type="ARBA" id="ARBA00022840"/>
    </source>
</evidence>
<dbReference type="EMBL" id="JAJATZ010000002">
    <property type="protein sequence ID" value="MCB5198798.1"/>
    <property type="molecule type" value="Genomic_DNA"/>
</dbReference>
<dbReference type="InterPro" id="IPR001650">
    <property type="entry name" value="Helicase_C-like"/>
</dbReference>
<dbReference type="SMART" id="SM00487">
    <property type="entry name" value="DEXDc"/>
    <property type="match status" value="1"/>
</dbReference>
<evidence type="ECO:0000256" key="1">
    <source>
        <dbReference type="ARBA" id="ARBA00022741"/>
    </source>
</evidence>
<sequence>MTNRKLTDRDHDLLFGDDKLEPGDAVVHFEHGLARYGGQFETDLGDTQQTLTTFVYRHDGKMMLPARAGHDFWPYGAPAENLTLDRLNSDDWVKRRDEMIVELRQSAENMVAADKARRRAEASSVVVPDGMLDDFVAAFPHEMTVDQIRATEAVLADLQRTTPMNRMLVGDVGFGKTEVALRAAAAAALTGHQVVIAAPTTVLARQHFETFAQRFHETDITVAELSRLTDPAQRQELLLGLASGDIGIVVGTQALLDDAIAFAHLGLLIIDEEQRFGEDDKAHLRDLTDGLHVLSMTATPIPRTLATAEVGLIDVSVLATAPQNRQPVETQVQACDVDRMLAAIATETARGGQCYIVCPRISDVEELDAAFTDRDAAFSHVVAHGQMADADMAETMFSFMSGQVDVLISTTIVESGLDNARANTMVVWDADRFGLAQLHQLRGRIGRSHVQANMLLMTAIDRQDDSDANARLSAFAEMTEIGAGFRIARKDRDIRGFGNLDGTEQSGQMSRLGIGLYRHILKNHIDRIAS</sequence>
<gene>
    <name evidence="10" type="ORF">LGQ03_06055</name>
</gene>
<dbReference type="InterPro" id="IPR014001">
    <property type="entry name" value="Helicase_ATP-bd"/>
</dbReference>
<organism evidence="10 11">
    <name type="scientific">Loktanella gaetbuli</name>
    <dbReference type="NCBI Taxonomy" id="2881335"/>
    <lineage>
        <taxon>Bacteria</taxon>
        <taxon>Pseudomonadati</taxon>
        <taxon>Pseudomonadota</taxon>
        <taxon>Alphaproteobacteria</taxon>
        <taxon>Rhodobacterales</taxon>
        <taxon>Roseobacteraceae</taxon>
        <taxon>Loktanella</taxon>
    </lineage>
</organism>
<feature type="domain" description="Helicase C-terminal" evidence="9">
    <location>
        <begin position="336"/>
        <end position="495"/>
    </location>
</feature>
<dbReference type="RefSeq" id="WP_226747673.1">
    <property type="nucleotide sequence ID" value="NZ_JAJATZ010000002.1"/>
</dbReference>
<evidence type="ECO:0000256" key="3">
    <source>
        <dbReference type="ARBA" id="ARBA00022801"/>
    </source>
</evidence>
<evidence type="ECO:0000256" key="7">
    <source>
        <dbReference type="ARBA" id="ARBA00023204"/>
    </source>
</evidence>
<dbReference type="PANTHER" id="PTHR47964">
    <property type="entry name" value="ATP-DEPENDENT DNA HELICASE HOMOLOG RECG, CHLOROPLASTIC"/>
    <property type="match status" value="1"/>
</dbReference>
<dbReference type="Proteomes" id="UP001138961">
    <property type="component" value="Unassembled WGS sequence"/>
</dbReference>
<evidence type="ECO:0000313" key="11">
    <source>
        <dbReference type="Proteomes" id="UP001138961"/>
    </source>
</evidence>
<keyword evidence="6" id="KW-0238">DNA-binding</keyword>
<evidence type="ECO:0000256" key="2">
    <source>
        <dbReference type="ARBA" id="ARBA00022763"/>
    </source>
</evidence>
<evidence type="ECO:0000259" key="8">
    <source>
        <dbReference type="PROSITE" id="PS51192"/>
    </source>
</evidence>
<protein>
    <submittedName>
        <fullName evidence="10">DEAD/DEAH box helicase</fullName>
    </submittedName>
</protein>
<accession>A0ABS8BSU2</accession>
<dbReference type="PROSITE" id="PS51194">
    <property type="entry name" value="HELICASE_CTER"/>
    <property type="match status" value="1"/>
</dbReference>
<dbReference type="Pfam" id="PF00270">
    <property type="entry name" value="DEAD"/>
    <property type="match status" value="1"/>
</dbReference>
<dbReference type="InterPro" id="IPR047112">
    <property type="entry name" value="RecG/Mfd"/>
</dbReference>
<evidence type="ECO:0000259" key="9">
    <source>
        <dbReference type="PROSITE" id="PS51194"/>
    </source>
</evidence>
<name>A0ABS8BSU2_9RHOB</name>
<dbReference type="Gene3D" id="3.40.50.300">
    <property type="entry name" value="P-loop containing nucleotide triphosphate hydrolases"/>
    <property type="match status" value="2"/>
</dbReference>
<evidence type="ECO:0000256" key="6">
    <source>
        <dbReference type="ARBA" id="ARBA00023125"/>
    </source>
</evidence>
<keyword evidence="1" id="KW-0547">Nucleotide-binding</keyword>
<dbReference type="GO" id="GO:0004386">
    <property type="term" value="F:helicase activity"/>
    <property type="evidence" value="ECO:0007669"/>
    <property type="project" value="UniProtKB-KW"/>
</dbReference>
<feature type="domain" description="Helicase ATP-binding" evidence="8">
    <location>
        <begin position="157"/>
        <end position="318"/>
    </location>
</feature>
<keyword evidence="2" id="KW-0227">DNA damage</keyword>
<proteinExistence type="predicted"/>
<dbReference type="SUPFAM" id="SSF52540">
    <property type="entry name" value="P-loop containing nucleoside triphosphate hydrolases"/>
    <property type="match status" value="2"/>
</dbReference>
<dbReference type="InterPro" id="IPR036101">
    <property type="entry name" value="CarD-like/TRCF_RID_sf"/>
</dbReference>
<keyword evidence="4 10" id="KW-0347">Helicase</keyword>
<dbReference type="SUPFAM" id="SSF141259">
    <property type="entry name" value="CarD-like"/>
    <property type="match status" value="1"/>
</dbReference>
<keyword evidence="7" id="KW-0234">DNA repair</keyword>
<reference evidence="10" key="1">
    <citation type="submission" date="2021-10" db="EMBL/GenBank/DDBJ databases">
        <title>Loktanella gaetbuli sp. nov., isolated from a tidal flat.</title>
        <authorList>
            <person name="Park S."/>
            <person name="Yoon J.-H."/>
        </authorList>
    </citation>
    <scope>NUCLEOTIDE SEQUENCE</scope>
    <source>
        <strain evidence="10">TSTF-M6</strain>
    </source>
</reference>
<dbReference type="PANTHER" id="PTHR47964:SF1">
    <property type="entry name" value="ATP-DEPENDENT DNA HELICASE HOMOLOG RECG, CHLOROPLASTIC"/>
    <property type="match status" value="1"/>
</dbReference>
<comment type="caution">
    <text evidence="10">The sequence shown here is derived from an EMBL/GenBank/DDBJ whole genome shotgun (WGS) entry which is preliminary data.</text>
</comment>
<keyword evidence="3" id="KW-0378">Hydrolase</keyword>
<dbReference type="PROSITE" id="PS51192">
    <property type="entry name" value="HELICASE_ATP_BIND_1"/>
    <property type="match status" value="1"/>
</dbReference>
<dbReference type="Gene3D" id="2.40.10.170">
    <property type="match status" value="1"/>
</dbReference>
<dbReference type="InterPro" id="IPR011545">
    <property type="entry name" value="DEAD/DEAH_box_helicase_dom"/>
</dbReference>
<dbReference type="InterPro" id="IPR027417">
    <property type="entry name" value="P-loop_NTPase"/>
</dbReference>
<dbReference type="SMART" id="SM00490">
    <property type="entry name" value="HELICc"/>
    <property type="match status" value="1"/>
</dbReference>
<keyword evidence="5" id="KW-0067">ATP-binding</keyword>
<dbReference type="Pfam" id="PF00271">
    <property type="entry name" value="Helicase_C"/>
    <property type="match status" value="1"/>
</dbReference>
<keyword evidence="11" id="KW-1185">Reference proteome</keyword>